<dbReference type="Proteomes" id="UP000618240">
    <property type="component" value="Unassembled WGS sequence"/>
</dbReference>
<evidence type="ECO:0000256" key="1">
    <source>
        <dbReference type="ARBA" id="ARBA00022729"/>
    </source>
</evidence>
<evidence type="ECO:0000256" key="2">
    <source>
        <dbReference type="SAM" id="SignalP"/>
    </source>
</evidence>
<organism evidence="4 5">
    <name type="scientific">Chryseobacterium tagetis</name>
    <dbReference type="NCBI Taxonomy" id="2801334"/>
    <lineage>
        <taxon>Bacteria</taxon>
        <taxon>Pseudomonadati</taxon>
        <taxon>Bacteroidota</taxon>
        <taxon>Flavobacteriia</taxon>
        <taxon>Flavobacteriales</taxon>
        <taxon>Weeksellaceae</taxon>
        <taxon>Chryseobacterium group</taxon>
        <taxon>Chryseobacterium</taxon>
    </lineage>
</organism>
<sequence length="286" mass="31611">MKNYKNLFLLLLAFVMTSCITTKEVRYMQPNESLVINEEGLVPYNIPVYRITKNDILNLNIITTPKGDAAQFYSTYNTSGGTASGQVVNSAMMNATSEAGKNGGNLNFYFNGLKVDSKGDINVFGVGYIKAEGRTIEEITQELQLKVNENFQDGKSEVRLNTDGITYYILGDVETTGVTGEKVAHKNTLTITEALAMNGGLNRTVDRKTIMIHRKLPEGIKIAKIDLTREDVMNSPYFYVQNGDEIYLNTRAKSLNGFGKDPVQTLTTGVSLLTTALSIYLLIKTL</sequence>
<dbReference type="InterPro" id="IPR049712">
    <property type="entry name" value="Poly_export"/>
</dbReference>
<dbReference type="RefSeq" id="WP_225688191.1">
    <property type="nucleotide sequence ID" value="NZ_JAERSE020000002.1"/>
</dbReference>
<gene>
    <name evidence="4" type="ORF">JI747_009895</name>
</gene>
<evidence type="ECO:0000313" key="4">
    <source>
        <dbReference type="EMBL" id="MCA6067489.1"/>
    </source>
</evidence>
<name>A0ABS8A0H4_9FLAO</name>
<protein>
    <submittedName>
        <fullName evidence="4">Polysaccharide biosynthesis/export family protein</fullName>
    </submittedName>
</protein>
<feature type="chain" id="PRO_5045921025" evidence="2">
    <location>
        <begin position="22"/>
        <end position="286"/>
    </location>
</feature>
<feature type="signal peptide" evidence="2">
    <location>
        <begin position="1"/>
        <end position="21"/>
    </location>
</feature>
<dbReference type="PROSITE" id="PS51257">
    <property type="entry name" value="PROKAR_LIPOPROTEIN"/>
    <property type="match status" value="1"/>
</dbReference>
<dbReference type="Pfam" id="PF02563">
    <property type="entry name" value="Poly_export"/>
    <property type="match status" value="1"/>
</dbReference>
<dbReference type="PANTHER" id="PTHR33619:SF3">
    <property type="entry name" value="POLYSACCHARIDE EXPORT PROTEIN GFCE-RELATED"/>
    <property type="match status" value="1"/>
</dbReference>
<dbReference type="EMBL" id="JAERSE020000002">
    <property type="protein sequence ID" value="MCA6067489.1"/>
    <property type="molecule type" value="Genomic_DNA"/>
</dbReference>
<evidence type="ECO:0000313" key="5">
    <source>
        <dbReference type="Proteomes" id="UP000618240"/>
    </source>
</evidence>
<keyword evidence="1 2" id="KW-0732">Signal</keyword>
<reference evidence="4 5" key="1">
    <citation type="submission" date="2021-09" db="EMBL/GenBank/DDBJ databases">
        <title>Genome sequencing and assembly of Chryseobacterium sp. RG1.</title>
        <authorList>
            <person name="Chhetri G."/>
        </authorList>
    </citation>
    <scope>NUCLEOTIDE SEQUENCE [LARGE SCALE GENOMIC DNA]</scope>
    <source>
        <strain evidence="4 5">RG1</strain>
    </source>
</reference>
<comment type="caution">
    <text evidence="4">The sequence shown here is derived from an EMBL/GenBank/DDBJ whole genome shotgun (WGS) entry which is preliminary data.</text>
</comment>
<feature type="domain" description="Polysaccharide export protein N-terminal" evidence="3">
    <location>
        <begin position="47"/>
        <end position="160"/>
    </location>
</feature>
<dbReference type="Gene3D" id="3.10.560.10">
    <property type="entry name" value="Outer membrane lipoprotein wza domain like"/>
    <property type="match status" value="2"/>
</dbReference>
<dbReference type="PANTHER" id="PTHR33619">
    <property type="entry name" value="POLYSACCHARIDE EXPORT PROTEIN GFCE-RELATED"/>
    <property type="match status" value="1"/>
</dbReference>
<evidence type="ECO:0000259" key="3">
    <source>
        <dbReference type="Pfam" id="PF02563"/>
    </source>
</evidence>
<keyword evidence="5" id="KW-1185">Reference proteome</keyword>
<proteinExistence type="predicted"/>
<accession>A0ABS8A0H4</accession>
<dbReference type="Gene3D" id="3.30.1950.10">
    <property type="entry name" value="wza like domain"/>
    <property type="match status" value="1"/>
</dbReference>
<dbReference type="InterPro" id="IPR003715">
    <property type="entry name" value="Poly_export_N"/>
</dbReference>